<reference evidence="3" key="1">
    <citation type="submission" date="2021-01" db="EMBL/GenBank/DDBJ databases">
        <title>Whole genome shotgun sequence of Actinoplanes siamensis NBRC 109076.</title>
        <authorList>
            <person name="Komaki H."/>
            <person name="Tamura T."/>
        </authorList>
    </citation>
    <scope>NUCLEOTIDE SEQUENCE</scope>
    <source>
        <strain evidence="3">NBRC 109076</strain>
    </source>
</reference>
<dbReference type="GO" id="GO:0006310">
    <property type="term" value="P:DNA recombination"/>
    <property type="evidence" value="ECO:0007669"/>
    <property type="project" value="UniProtKB-KW"/>
</dbReference>
<evidence type="ECO:0008006" key="5">
    <source>
        <dbReference type="Google" id="ProtNLM"/>
    </source>
</evidence>
<evidence type="ECO:0000313" key="3">
    <source>
        <dbReference type="EMBL" id="GIF05321.1"/>
    </source>
</evidence>
<dbReference type="SUPFAM" id="SSF56349">
    <property type="entry name" value="DNA breaking-rejoining enzymes"/>
    <property type="match status" value="1"/>
</dbReference>
<evidence type="ECO:0000256" key="1">
    <source>
        <dbReference type="ARBA" id="ARBA00023172"/>
    </source>
</evidence>
<keyword evidence="4" id="KW-1185">Reference proteome</keyword>
<organism evidence="3 4">
    <name type="scientific">Actinoplanes siamensis</name>
    <dbReference type="NCBI Taxonomy" id="1223317"/>
    <lineage>
        <taxon>Bacteria</taxon>
        <taxon>Bacillati</taxon>
        <taxon>Actinomycetota</taxon>
        <taxon>Actinomycetes</taxon>
        <taxon>Micromonosporales</taxon>
        <taxon>Micromonosporaceae</taxon>
        <taxon>Actinoplanes</taxon>
    </lineage>
</organism>
<feature type="region of interest" description="Disordered" evidence="2">
    <location>
        <begin position="47"/>
        <end position="96"/>
    </location>
</feature>
<proteinExistence type="predicted"/>
<name>A0A919N6K7_9ACTN</name>
<dbReference type="Proteomes" id="UP000629619">
    <property type="component" value="Unassembled WGS sequence"/>
</dbReference>
<evidence type="ECO:0000256" key="2">
    <source>
        <dbReference type="SAM" id="MobiDB-lite"/>
    </source>
</evidence>
<gene>
    <name evidence="3" type="ORF">Asi03nite_28590</name>
</gene>
<dbReference type="AlphaFoldDB" id="A0A919N6K7"/>
<protein>
    <recommendedName>
        <fullName evidence="5">Phage integrase family protein</fullName>
    </recommendedName>
</protein>
<evidence type="ECO:0000313" key="4">
    <source>
        <dbReference type="Proteomes" id="UP000629619"/>
    </source>
</evidence>
<comment type="caution">
    <text evidence="3">The sequence shown here is derived from an EMBL/GenBank/DDBJ whole genome shotgun (WGS) entry which is preliminary data.</text>
</comment>
<keyword evidence="1" id="KW-0233">DNA recombination</keyword>
<dbReference type="Gene3D" id="1.10.443.10">
    <property type="entry name" value="Intergrase catalytic core"/>
    <property type="match status" value="1"/>
</dbReference>
<dbReference type="GO" id="GO:0015074">
    <property type="term" value="P:DNA integration"/>
    <property type="evidence" value="ECO:0007669"/>
    <property type="project" value="InterPro"/>
</dbReference>
<dbReference type="EMBL" id="BOMW01000026">
    <property type="protein sequence ID" value="GIF05321.1"/>
    <property type="molecule type" value="Genomic_DNA"/>
</dbReference>
<dbReference type="InterPro" id="IPR011010">
    <property type="entry name" value="DNA_brk_join_enz"/>
</dbReference>
<dbReference type="InterPro" id="IPR013762">
    <property type="entry name" value="Integrase-like_cat_sf"/>
</dbReference>
<accession>A0A919N6K7</accession>
<dbReference type="GO" id="GO:0003677">
    <property type="term" value="F:DNA binding"/>
    <property type="evidence" value="ECO:0007669"/>
    <property type="project" value="InterPro"/>
</dbReference>
<feature type="compositionally biased region" description="Basic and acidic residues" evidence="2">
    <location>
        <begin position="50"/>
        <end position="59"/>
    </location>
</feature>
<sequence length="96" mass="10609">MSPQNVRRQWRQARAEAGLEWVKPHTFRKTVATLIGNEAEADRAAAQLGHGEKGDHQEALHQGARHRPGQIRHPGEVRWHSPETATPGRIGAAGQT</sequence>